<name>A0A4Y2LE01_ARAVE</name>
<keyword evidence="2" id="KW-1185">Reference proteome</keyword>
<organism evidence="1 2">
    <name type="scientific">Araneus ventricosus</name>
    <name type="common">Orbweaver spider</name>
    <name type="synonym">Epeira ventricosa</name>
    <dbReference type="NCBI Taxonomy" id="182803"/>
    <lineage>
        <taxon>Eukaryota</taxon>
        <taxon>Metazoa</taxon>
        <taxon>Ecdysozoa</taxon>
        <taxon>Arthropoda</taxon>
        <taxon>Chelicerata</taxon>
        <taxon>Arachnida</taxon>
        <taxon>Araneae</taxon>
        <taxon>Araneomorphae</taxon>
        <taxon>Entelegynae</taxon>
        <taxon>Araneoidea</taxon>
        <taxon>Araneidae</taxon>
        <taxon>Araneus</taxon>
    </lineage>
</organism>
<dbReference type="Proteomes" id="UP000499080">
    <property type="component" value="Unassembled WGS sequence"/>
</dbReference>
<reference evidence="1 2" key="1">
    <citation type="journal article" date="2019" name="Sci. Rep.">
        <title>Orb-weaving spider Araneus ventricosus genome elucidates the spidroin gene catalogue.</title>
        <authorList>
            <person name="Kono N."/>
            <person name="Nakamura H."/>
            <person name="Ohtoshi R."/>
            <person name="Moran D.A.P."/>
            <person name="Shinohara A."/>
            <person name="Yoshida Y."/>
            <person name="Fujiwara M."/>
            <person name="Mori M."/>
            <person name="Tomita M."/>
            <person name="Arakawa K."/>
        </authorList>
    </citation>
    <scope>NUCLEOTIDE SEQUENCE [LARGE SCALE GENOMIC DNA]</scope>
</reference>
<proteinExistence type="predicted"/>
<gene>
    <name evidence="1" type="ORF">AVEN_8765_1</name>
</gene>
<evidence type="ECO:0000313" key="1">
    <source>
        <dbReference type="EMBL" id="GBN11577.1"/>
    </source>
</evidence>
<dbReference type="OrthoDB" id="6411872at2759"/>
<protein>
    <submittedName>
        <fullName evidence="1">Uncharacterized protein</fullName>
    </submittedName>
</protein>
<dbReference type="AlphaFoldDB" id="A0A4Y2LE01"/>
<evidence type="ECO:0000313" key="2">
    <source>
        <dbReference type="Proteomes" id="UP000499080"/>
    </source>
</evidence>
<dbReference type="InterPro" id="IPR027417">
    <property type="entry name" value="P-loop_NTPase"/>
</dbReference>
<dbReference type="SUPFAM" id="SSF52540">
    <property type="entry name" value="P-loop containing nucleoside triphosphate hydrolases"/>
    <property type="match status" value="1"/>
</dbReference>
<comment type="caution">
    <text evidence="1">The sequence shown here is derived from an EMBL/GenBank/DDBJ whole genome shotgun (WGS) entry which is preliminary data.</text>
</comment>
<accession>A0A4Y2LE01</accession>
<sequence length="201" mass="23619">MMKLKHPSTCCVIGPTQAGKSSLVREMINNNAYETPLQRIKWCYNYSPPSFINKDCKNIEFVSGLPENYEDVDLLIIDDNMLFLDEKVAELFTIISHHCRVSCILILQNLYFQNKHLRTICLNTHYMILFKNARDMNQINCLGRQLHPSNSKFFLEAYKSATVDPFSYLLVDIHPLTSEEYRLRENLFPDHCGIYWIYRPK</sequence>
<dbReference type="EMBL" id="BGPR01276131">
    <property type="protein sequence ID" value="GBN11577.1"/>
    <property type="molecule type" value="Genomic_DNA"/>
</dbReference>